<feature type="transmembrane region" description="Helical" evidence="1">
    <location>
        <begin position="218"/>
        <end position="239"/>
    </location>
</feature>
<feature type="transmembrane region" description="Helical" evidence="1">
    <location>
        <begin position="137"/>
        <end position="157"/>
    </location>
</feature>
<dbReference type="AlphaFoldDB" id="G5JZE2"/>
<accession>G5JZE2</accession>
<sequence>MNYIKADLMRIINKKSFIATIGLYLAAFLALYFILFNPHLTSQQFLLKTDIIPSFFPVVLGVAIFLAVYHDDFKSKSMQVAIGFGISRQKIILIKFLEQALLTLTTASLSAFLMWLVPYLTGIPLTSDENLVLATHWLLQAILVIGYITFAQVLVFYQQQAISGLILYILLATNTICGLLSLAFNHFLKDSSFNPSPALFKNLLQKLIVQLTDGHLEWLSLIGVLVYLILPIIVTQKLFKKKELEF</sequence>
<dbReference type="EMBL" id="AEUX02000001">
    <property type="protein sequence ID" value="EHI70967.1"/>
    <property type="molecule type" value="Genomic_DNA"/>
</dbReference>
<evidence type="ECO:0008006" key="4">
    <source>
        <dbReference type="Google" id="ProtNLM"/>
    </source>
</evidence>
<dbReference type="OrthoDB" id="1997898at2"/>
<evidence type="ECO:0000313" key="2">
    <source>
        <dbReference type="EMBL" id="EHI70967.1"/>
    </source>
</evidence>
<keyword evidence="1" id="KW-1133">Transmembrane helix</keyword>
<feature type="transmembrane region" description="Helical" evidence="1">
    <location>
        <begin position="96"/>
        <end position="117"/>
    </location>
</feature>
<evidence type="ECO:0000256" key="1">
    <source>
        <dbReference type="SAM" id="Phobius"/>
    </source>
</evidence>
<proteinExistence type="predicted"/>
<organism evidence="2 3">
    <name type="scientific">Streptococcus ictaluri 707-05</name>
    <dbReference type="NCBI Taxonomy" id="764299"/>
    <lineage>
        <taxon>Bacteria</taxon>
        <taxon>Bacillati</taxon>
        <taxon>Bacillota</taxon>
        <taxon>Bacilli</taxon>
        <taxon>Lactobacillales</taxon>
        <taxon>Streptococcaceae</taxon>
        <taxon>Streptococcus</taxon>
    </lineage>
</organism>
<dbReference type="STRING" id="764299.STRIC_0652"/>
<keyword evidence="1" id="KW-0812">Transmembrane</keyword>
<gene>
    <name evidence="2" type="ORF">STRIC_0652</name>
</gene>
<dbReference type="RefSeq" id="WP_008087333.1">
    <property type="nucleotide sequence ID" value="NZ_AEUX02000001.1"/>
</dbReference>
<name>G5JZE2_9STRE</name>
<keyword evidence="1" id="KW-0472">Membrane</keyword>
<feature type="transmembrane region" description="Helical" evidence="1">
    <location>
        <begin position="51"/>
        <end position="69"/>
    </location>
</feature>
<evidence type="ECO:0000313" key="3">
    <source>
        <dbReference type="Proteomes" id="UP000003330"/>
    </source>
</evidence>
<reference evidence="2 3" key="1">
    <citation type="journal article" date="2014" name="Int. J. Syst. Evol. Microbiol.">
        <title>Phylogenomics and the dynamic genome evolution of the genus Streptococcus.</title>
        <authorList>
            <consortium name="The Broad Institute Genome Sequencing Platform"/>
            <person name="Richards V.P."/>
            <person name="Palmer S.R."/>
            <person name="Pavinski Bitar P.D."/>
            <person name="Qin X."/>
            <person name="Weinstock G.M."/>
            <person name="Highlander S.K."/>
            <person name="Town C.D."/>
            <person name="Burne R.A."/>
            <person name="Stanhope M.J."/>
        </authorList>
    </citation>
    <scope>NUCLEOTIDE SEQUENCE [LARGE SCALE GENOMIC DNA]</scope>
    <source>
        <strain evidence="2 3">707-05</strain>
    </source>
</reference>
<feature type="transmembrane region" description="Helical" evidence="1">
    <location>
        <begin position="21"/>
        <end position="39"/>
    </location>
</feature>
<keyword evidence="3" id="KW-1185">Reference proteome</keyword>
<protein>
    <recommendedName>
        <fullName evidence="4">ABC-2 family transporter protein</fullName>
    </recommendedName>
</protein>
<feature type="transmembrane region" description="Helical" evidence="1">
    <location>
        <begin position="164"/>
        <end position="184"/>
    </location>
</feature>
<dbReference type="Proteomes" id="UP000003330">
    <property type="component" value="Unassembled WGS sequence"/>
</dbReference>
<comment type="caution">
    <text evidence="2">The sequence shown here is derived from an EMBL/GenBank/DDBJ whole genome shotgun (WGS) entry which is preliminary data.</text>
</comment>
<dbReference type="eggNOG" id="ENOG502ZHK5">
    <property type="taxonomic scope" value="Bacteria"/>
</dbReference>